<dbReference type="Gene3D" id="3.40.50.300">
    <property type="entry name" value="P-loop containing nucleotide triphosphate hydrolases"/>
    <property type="match status" value="1"/>
</dbReference>
<sequence length="284" mass="30856">MNDFQSALGQISHNRALGEVSFTPMRPILELSNISVQRSDRVILGPLDWQVLEGQRWVILGPNGAGKTTLLQVCSSLIHPTSGEVKILGQALGKTDVFELRTRIGLTSSKLVEQLPGDELVIDVVLTAAYAMLGRWQEKYDLWDESRAMALLTALGVRELGGREFGSLSDGEKKRVQIARSLMADPELLLLDEPASSLDLGGREDLLKRIEAFASDLLAPATVIVTHHIEEIPSGTTHALLLKEGRAIAQGVIESVINDVNLSTAYGLPITVQSQGGRFFARAN</sequence>
<dbReference type="GO" id="GO:0055085">
    <property type="term" value="P:transmembrane transport"/>
    <property type="evidence" value="ECO:0007669"/>
    <property type="project" value="InterPro"/>
</dbReference>
<dbReference type="CDD" id="cd03225">
    <property type="entry name" value="ABC_cobalt_CbiO_domain1"/>
    <property type="match status" value="1"/>
</dbReference>
<dbReference type="PROSITE" id="PS50893">
    <property type="entry name" value="ABC_TRANSPORTER_2"/>
    <property type="match status" value="1"/>
</dbReference>
<dbReference type="InterPro" id="IPR003439">
    <property type="entry name" value="ABC_transporter-like_ATP-bd"/>
</dbReference>
<keyword evidence="2" id="KW-0547">Nucleotide-binding</keyword>
<organism evidence="5">
    <name type="scientific">freshwater metagenome</name>
    <dbReference type="NCBI Taxonomy" id="449393"/>
    <lineage>
        <taxon>unclassified sequences</taxon>
        <taxon>metagenomes</taxon>
        <taxon>ecological metagenomes</taxon>
    </lineage>
</organism>
<evidence type="ECO:0000256" key="2">
    <source>
        <dbReference type="ARBA" id="ARBA00022741"/>
    </source>
</evidence>
<dbReference type="SMART" id="SM00382">
    <property type="entry name" value="AAA"/>
    <property type="match status" value="1"/>
</dbReference>
<evidence type="ECO:0000313" key="5">
    <source>
        <dbReference type="EMBL" id="CAB4581978.1"/>
    </source>
</evidence>
<accession>A0A6J6FBM7</accession>
<dbReference type="EMBL" id="CAEZTW010000077">
    <property type="protein sequence ID" value="CAB4581978.1"/>
    <property type="molecule type" value="Genomic_DNA"/>
</dbReference>
<dbReference type="InterPro" id="IPR003593">
    <property type="entry name" value="AAA+_ATPase"/>
</dbReference>
<reference evidence="5" key="1">
    <citation type="submission" date="2020-05" db="EMBL/GenBank/DDBJ databases">
        <authorList>
            <person name="Chiriac C."/>
            <person name="Salcher M."/>
            <person name="Ghai R."/>
            <person name="Kavagutti S V."/>
        </authorList>
    </citation>
    <scope>NUCLEOTIDE SEQUENCE</scope>
</reference>
<dbReference type="PANTHER" id="PTHR42734">
    <property type="entry name" value="METAL TRANSPORT SYSTEM ATP-BINDING PROTEIN TM_0124-RELATED"/>
    <property type="match status" value="1"/>
</dbReference>
<protein>
    <submittedName>
        <fullName evidence="5">Unannotated protein</fullName>
    </submittedName>
</protein>
<dbReference type="GO" id="GO:0016020">
    <property type="term" value="C:membrane"/>
    <property type="evidence" value="ECO:0007669"/>
    <property type="project" value="InterPro"/>
</dbReference>
<dbReference type="InterPro" id="IPR050153">
    <property type="entry name" value="Metal_Ion_Import_ABC"/>
</dbReference>
<keyword evidence="1" id="KW-0813">Transport</keyword>
<evidence type="ECO:0000259" key="4">
    <source>
        <dbReference type="PROSITE" id="PS50893"/>
    </source>
</evidence>
<dbReference type="GO" id="GO:0005524">
    <property type="term" value="F:ATP binding"/>
    <property type="evidence" value="ECO:0007669"/>
    <property type="project" value="UniProtKB-KW"/>
</dbReference>
<evidence type="ECO:0000256" key="3">
    <source>
        <dbReference type="ARBA" id="ARBA00022840"/>
    </source>
</evidence>
<dbReference type="SUPFAM" id="SSF52540">
    <property type="entry name" value="P-loop containing nucleoside triphosphate hydrolases"/>
    <property type="match status" value="1"/>
</dbReference>
<dbReference type="Pfam" id="PF00005">
    <property type="entry name" value="ABC_tran"/>
    <property type="match status" value="1"/>
</dbReference>
<name>A0A6J6FBM7_9ZZZZ</name>
<proteinExistence type="predicted"/>
<dbReference type="InterPro" id="IPR015856">
    <property type="entry name" value="ABC_transpr_CbiO/EcfA_su"/>
</dbReference>
<feature type="domain" description="ABC transporter" evidence="4">
    <location>
        <begin position="29"/>
        <end position="269"/>
    </location>
</feature>
<gene>
    <name evidence="5" type="ORF">UFOPK1766_00512</name>
</gene>
<dbReference type="AlphaFoldDB" id="A0A6J6FBM7"/>
<evidence type="ECO:0000256" key="1">
    <source>
        <dbReference type="ARBA" id="ARBA00022448"/>
    </source>
</evidence>
<keyword evidence="3" id="KW-0067">ATP-binding</keyword>
<dbReference type="InterPro" id="IPR027417">
    <property type="entry name" value="P-loop_NTPase"/>
</dbReference>
<dbReference type="GO" id="GO:0016887">
    <property type="term" value="F:ATP hydrolysis activity"/>
    <property type="evidence" value="ECO:0007669"/>
    <property type="project" value="InterPro"/>
</dbReference>